<evidence type="ECO:0000256" key="9">
    <source>
        <dbReference type="ARBA" id="ARBA00023268"/>
    </source>
</evidence>
<comment type="similarity">
    <text evidence="3">In the N-terminal section; belongs to the glycosyltransferase 51 family.</text>
</comment>
<evidence type="ECO:0000256" key="5">
    <source>
        <dbReference type="ARBA" id="ARBA00022670"/>
    </source>
</evidence>
<sequence>MMKRATRKWIIGGAGILLPVLLLAILHIAYPLDLSRYHSLSTEVVDRTGQPLRQYLSADGYLRLATRPEDVDPNYIKMLIAYEDQRFYSHVGVDPLALIRATGQAIRSGHVVSGASTLTMQAARLLEPRDRTFSAKLIEMFRAVQLEITYSKREILSIYLTLAPFGGNREGVRAASLGYFNRPPSQLTAGEAALLVALPQSPSFTRPDRHPTRARAARDKILQRIRDSKAFAPDVIDLALKEPISTQTYPLPQTAPHLANRLKQAARSSRIVSSIDGDLQRWNEDALARYLTKLPEGATAAVVVVENKSRQVVSYVGSAHFSAESTDGYVDMAQAVRSPGSTLKPMIYGMALDRGLAHPLSLIHDAPTAFGDYQPKNFEDTHYGDVTLTDALQLSLNVPAVIALERIGPTRFVESLRREGLTLALPGLSQKAGLAVALGGVGSRLDELVATYAALAGDGRLQPLSFDKNSPPYSDKPPFLDEKSRIQLAKILRGVRAPAGMIEEGVMPTRRDISYKTGTSYGFRDAWAIGYNRDYTVGVWIGRPDGAPVPGLFGASAAAPFLFRVFDRLPDAPGAHLDHPAADRWAELPPALQRLDRLGSRHHWARKSPPPQITYPLTGSLLTLPQEGRSLTFEATGGKRPFTWVVNGTPLPQKRWSRKISWRPDGAGFSEITLIDALGRRVTADIKIQ</sequence>
<keyword evidence="8" id="KW-0378">Hydrolase</keyword>
<feature type="domain" description="Penicillin-binding C-terminal" evidence="14">
    <location>
        <begin position="606"/>
        <end position="686"/>
    </location>
</feature>
<dbReference type="InterPro" id="IPR001460">
    <property type="entry name" value="PCN-bd_Tpept"/>
</dbReference>
<dbReference type="InterPro" id="IPR023346">
    <property type="entry name" value="Lysozyme-like_dom_sf"/>
</dbReference>
<dbReference type="GO" id="GO:0009252">
    <property type="term" value="P:peptidoglycan biosynthetic process"/>
    <property type="evidence" value="ECO:0007669"/>
    <property type="project" value="UniProtKB-UniPathway"/>
</dbReference>
<dbReference type="RefSeq" id="WP_099475277.1">
    <property type="nucleotide sequence ID" value="NZ_CP041025.1"/>
</dbReference>
<evidence type="ECO:0000313" key="15">
    <source>
        <dbReference type="EMBL" id="PHZ83384.1"/>
    </source>
</evidence>
<dbReference type="Pfam" id="PF00905">
    <property type="entry name" value="Transpeptidase"/>
    <property type="match status" value="1"/>
</dbReference>
<keyword evidence="16" id="KW-1185">Reference proteome</keyword>
<evidence type="ECO:0000256" key="11">
    <source>
        <dbReference type="ARBA" id="ARBA00049902"/>
    </source>
</evidence>
<dbReference type="NCBIfam" id="TIGR02073">
    <property type="entry name" value="PBP_1c"/>
    <property type="match status" value="1"/>
</dbReference>
<comment type="pathway">
    <text evidence="1">Cell wall biogenesis; peptidoglycan biosynthesis.</text>
</comment>
<keyword evidence="5" id="KW-0645">Protease</keyword>
<dbReference type="InParanoid" id="A0A2G4YM28"/>
<feature type="domain" description="Penicillin-binding protein transpeptidase" evidence="12">
    <location>
        <begin position="301"/>
        <end position="533"/>
    </location>
</feature>
<comment type="catalytic activity">
    <reaction evidence="11">
        <text>[GlcNAc-(1-&gt;4)-Mur2Ac(oyl-L-Ala-gamma-D-Glu-L-Lys-D-Ala-D-Ala)](n)-di-trans,octa-cis-undecaprenyl diphosphate + beta-D-GlcNAc-(1-&gt;4)-Mur2Ac(oyl-L-Ala-gamma-D-Glu-L-Lys-D-Ala-D-Ala)-di-trans,octa-cis-undecaprenyl diphosphate = [GlcNAc-(1-&gt;4)-Mur2Ac(oyl-L-Ala-gamma-D-Glu-L-Lys-D-Ala-D-Ala)](n+1)-di-trans,octa-cis-undecaprenyl diphosphate + di-trans,octa-cis-undecaprenyl diphosphate + H(+)</text>
        <dbReference type="Rhea" id="RHEA:23708"/>
        <dbReference type="Rhea" id="RHEA-COMP:9602"/>
        <dbReference type="Rhea" id="RHEA-COMP:9603"/>
        <dbReference type="ChEBI" id="CHEBI:15378"/>
        <dbReference type="ChEBI" id="CHEBI:58405"/>
        <dbReference type="ChEBI" id="CHEBI:60033"/>
        <dbReference type="ChEBI" id="CHEBI:78435"/>
        <dbReference type="EC" id="2.4.99.28"/>
    </reaction>
</comment>
<dbReference type="GO" id="GO:0008955">
    <property type="term" value="F:peptidoglycan glycosyltransferase activity"/>
    <property type="evidence" value="ECO:0007669"/>
    <property type="project" value="UniProtKB-EC"/>
</dbReference>
<proteinExistence type="inferred from homology"/>
<organism evidence="15 16">
    <name type="scientific">Paremcibacter congregatus</name>
    <dbReference type="NCBI Taxonomy" id="2043170"/>
    <lineage>
        <taxon>Bacteria</taxon>
        <taxon>Pseudomonadati</taxon>
        <taxon>Pseudomonadota</taxon>
        <taxon>Alphaproteobacteria</taxon>
        <taxon>Emcibacterales</taxon>
        <taxon>Emcibacteraceae</taxon>
        <taxon>Paremcibacter</taxon>
    </lineage>
</organism>
<evidence type="ECO:0000259" key="13">
    <source>
        <dbReference type="Pfam" id="PF00912"/>
    </source>
</evidence>
<evidence type="ECO:0000256" key="2">
    <source>
        <dbReference type="ARBA" id="ARBA00007090"/>
    </source>
</evidence>
<dbReference type="EMBL" id="PDEM01000033">
    <property type="protein sequence ID" value="PHZ83384.1"/>
    <property type="molecule type" value="Genomic_DNA"/>
</dbReference>
<dbReference type="SUPFAM" id="SSF56601">
    <property type="entry name" value="beta-lactamase/transpeptidase-like"/>
    <property type="match status" value="1"/>
</dbReference>
<evidence type="ECO:0000256" key="4">
    <source>
        <dbReference type="ARBA" id="ARBA00022645"/>
    </source>
</evidence>
<dbReference type="InterPro" id="IPR011815">
    <property type="entry name" value="PBP_1c"/>
</dbReference>
<dbReference type="PANTHER" id="PTHR32282:SF15">
    <property type="entry name" value="PENICILLIN-BINDING PROTEIN 1C"/>
    <property type="match status" value="1"/>
</dbReference>
<gene>
    <name evidence="15" type="primary">pbpC</name>
    <name evidence="15" type="ORF">CRD36_17635</name>
</gene>
<evidence type="ECO:0000256" key="3">
    <source>
        <dbReference type="ARBA" id="ARBA00007739"/>
    </source>
</evidence>
<dbReference type="InterPro" id="IPR001264">
    <property type="entry name" value="Glyco_trans_51"/>
</dbReference>
<dbReference type="PANTHER" id="PTHR32282">
    <property type="entry name" value="BINDING PROTEIN TRANSPEPTIDASE, PUTATIVE-RELATED"/>
    <property type="match status" value="1"/>
</dbReference>
<dbReference type="Proteomes" id="UP000229730">
    <property type="component" value="Unassembled WGS sequence"/>
</dbReference>
<dbReference type="Pfam" id="PF00912">
    <property type="entry name" value="Transgly"/>
    <property type="match status" value="1"/>
</dbReference>
<dbReference type="Gene3D" id="1.10.3810.10">
    <property type="entry name" value="Biosynthetic peptidoglycan transglycosylase-like"/>
    <property type="match status" value="1"/>
</dbReference>
<accession>A0A2G4YM28</accession>
<keyword evidence="7" id="KW-0808">Transferase</keyword>
<keyword evidence="9" id="KW-0511">Multifunctional enzyme</keyword>
<dbReference type="GO" id="GO:0030288">
    <property type="term" value="C:outer membrane-bounded periplasmic space"/>
    <property type="evidence" value="ECO:0007669"/>
    <property type="project" value="TreeGrafter"/>
</dbReference>
<dbReference type="GO" id="GO:0006508">
    <property type="term" value="P:proteolysis"/>
    <property type="evidence" value="ECO:0007669"/>
    <property type="project" value="UniProtKB-KW"/>
</dbReference>
<dbReference type="Pfam" id="PF06832">
    <property type="entry name" value="BiPBP_C"/>
    <property type="match status" value="1"/>
</dbReference>
<comment type="caution">
    <text evidence="15">The sequence shown here is derived from an EMBL/GenBank/DDBJ whole genome shotgun (WGS) entry which is preliminary data.</text>
</comment>
<dbReference type="OrthoDB" id="9766909at2"/>
<dbReference type="InterPro" id="IPR036950">
    <property type="entry name" value="PBP_transglycosylase"/>
</dbReference>
<feature type="domain" description="Glycosyl transferase family 51" evidence="13">
    <location>
        <begin position="63"/>
        <end position="225"/>
    </location>
</feature>
<evidence type="ECO:0000313" key="16">
    <source>
        <dbReference type="Proteomes" id="UP000229730"/>
    </source>
</evidence>
<dbReference type="GO" id="GO:0004180">
    <property type="term" value="F:carboxypeptidase activity"/>
    <property type="evidence" value="ECO:0007669"/>
    <property type="project" value="UniProtKB-KW"/>
</dbReference>
<name>A0A2G4YM28_9PROT</name>
<dbReference type="InterPro" id="IPR012338">
    <property type="entry name" value="Beta-lactam/transpept-like"/>
</dbReference>
<evidence type="ECO:0000256" key="1">
    <source>
        <dbReference type="ARBA" id="ARBA00004752"/>
    </source>
</evidence>
<keyword evidence="6" id="KW-0328">Glycosyltransferase</keyword>
<evidence type="ECO:0000259" key="12">
    <source>
        <dbReference type="Pfam" id="PF00905"/>
    </source>
</evidence>
<evidence type="ECO:0000259" key="14">
    <source>
        <dbReference type="Pfam" id="PF06832"/>
    </source>
</evidence>
<protein>
    <recommendedName>
        <fullName evidence="10">peptidoglycan glycosyltransferase</fullName>
        <ecNumber evidence="10">2.4.99.28</ecNumber>
    </recommendedName>
</protein>
<comment type="similarity">
    <text evidence="2">In the C-terminal section; belongs to the transpeptidase family.</text>
</comment>
<dbReference type="SUPFAM" id="SSF53955">
    <property type="entry name" value="Lysozyme-like"/>
    <property type="match status" value="1"/>
</dbReference>
<keyword evidence="4" id="KW-0121">Carboxypeptidase</keyword>
<dbReference type="Gene3D" id="3.40.710.10">
    <property type="entry name" value="DD-peptidase/beta-lactamase superfamily"/>
    <property type="match status" value="1"/>
</dbReference>
<dbReference type="GO" id="GO:0008658">
    <property type="term" value="F:penicillin binding"/>
    <property type="evidence" value="ECO:0007669"/>
    <property type="project" value="InterPro"/>
</dbReference>
<dbReference type="AlphaFoldDB" id="A0A2G4YM28"/>
<dbReference type="UniPathway" id="UPA00219"/>
<evidence type="ECO:0000256" key="8">
    <source>
        <dbReference type="ARBA" id="ARBA00022801"/>
    </source>
</evidence>
<evidence type="ECO:0000256" key="10">
    <source>
        <dbReference type="ARBA" id="ARBA00044770"/>
    </source>
</evidence>
<evidence type="ECO:0000256" key="7">
    <source>
        <dbReference type="ARBA" id="ARBA00022679"/>
    </source>
</evidence>
<dbReference type="InterPro" id="IPR050396">
    <property type="entry name" value="Glycosyltr_51/Transpeptidase"/>
</dbReference>
<dbReference type="EC" id="2.4.99.28" evidence="10"/>
<dbReference type="InterPro" id="IPR009647">
    <property type="entry name" value="PBP_C"/>
</dbReference>
<reference evidence="15 16" key="1">
    <citation type="submission" date="2017-10" db="EMBL/GenBank/DDBJ databases">
        <title>Frigbacter circumglobatus gen. nov. sp. nov., isolated from sediment cultured in situ.</title>
        <authorList>
            <person name="Zhao Z."/>
        </authorList>
    </citation>
    <scope>NUCLEOTIDE SEQUENCE [LARGE SCALE GENOMIC DNA]</scope>
    <source>
        <strain evidence="15 16">ZYL</strain>
    </source>
</reference>
<evidence type="ECO:0000256" key="6">
    <source>
        <dbReference type="ARBA" id="ARBA00022676"/>
    </source>
</evidence>
<dbReference type="FunCoup" id="A0A2G4YM28">
    <property type="interactions" value="102"/>
</dbReference>